<evidence type="ECO:0000313" key="6">
    <source>
        <dbReference type="EMBL" id="PDQ21926.1"/>
    </source>
</evidence>
<dbReference type="AlphaFoldDB" id="A0A2A6FJT9"/>
<keyword evidence="7" id="KW-1185">Reference proteome</keyword>
<name>A0A2A6FJT9_9HYPH</name>
<evidence type="ECO:0000256" key="4">
    <source>
        <dbReference type="ARBA" id="ARBA00023163"/>
    </source>
</evidence>
<gene>
    <name evidence="6" type="ORF">CN311_06505</name>
</gene>
<sequence length="301" mass="32705">MIHSRLLRYLDEVARCGSIRKAAVTLNVAASAINRQIIALEQQLGTPLFERLPGQMRPTAAGEVLITHARETLKHHRKAIERIETLKDGRFASASIATVGGLSNDMLSYALAEYRRERPFTRFSVSVLAADDIAVQVAAGEIDLGFAFDLPETPNLTVAASMLSPCGAVVLPDHALASKAVLRLGDLRRFPLIMPPPGVMLRDHFDHACATAGLSLEPVLESNSFELLKHFALLDQGVAILNRIDVLHSHLSGAVSFIPIAELSRFTQRLSVVHRARGRLAPLPSHLLERLSSLIASQSGS</sequence>
<dbReference type="Gene3D" id="3.40.190.290">
    <property type="match status" value="1"/>
</dbReference>
<feature type="domain" description="HTH lysR-type" evidence="5">
    <location>
        <begin position="1"/>
        <end position="59"/>
    </location>
</feature>
<dbReference type="GO" id="GO:0003700">
    <property type="term" value="F:DNA-binding transcription factor activity"/>
    <property type="evidence" value="ECO:0007669"/>
    <property type="project" value="InterPro"/>
</dbReference>
<dbReference type="Pfam" id="PF03466">
    <property type="entry name" value="LysR_substrate"/>
    <property type="match status" value="1"/>
</dbReference>
<dbReference type="PANTHER" id="PTHR30419:SF8">
    <property type="entry name" value="NITROGEN ASSIMILATION TRANSCRIPTIONAL ACTIVATOR-RELATED"/>
    <property type="match status" value="1"/>
</dbReference>
<dbReference type="PANTHER" id="PTHR30419">
    <property type="entry name" value="HTH-TYPE TRANSCRIPTIONAL REGULATOR YBHD"/>
    <property type="match status" value="1"/>
</dbReference>
<dbReference type="GO" id="GO:0003677">
    <property type="term" value="F:DNA binding"/>
    <property type="evidence" value="ECO:0007669"/>
    <property type="project" value="UniProtKB-KW"/>
</dbReference>
<accession>A0A2A6FJT9</accession>
<keyword evidence="3" id="KW-0238">DNA-binding</keyword>
<dbReference type="RefSeq" id="WP_097572510.1">
    <property type="nucleotide sequence ID" value="NZ_NWQG01000032.1"/>
</dbReference>
<dbReference type="InterPro" id="IPR036388">
    <property type="entry name" value="WH-like_DNA-bd_sf"/>
</dbReference>
<dbReference type="InterPro" id="IPR000847">
    <property type="entry name" value="LysR_HTH_N"/>
</dbReference>
<evidence type="ECO:0000259" key="5">
    <source>
        <dbReference type="PROSITE" id="PS50931"/>
    </source>
</evidence>
<evidence type="ECO:0000256" key="3">
    <source>
        <dbReference type="ARBA" id="ARBA00023125"/>
    </source>
</evidence>
<dbReference type="InterPro" id="IPR005119">
    <property type="entry name" value="LysR_subst-bd"/>
</dbReference>
<dbReference type="SUPFAM" id="SSF46785">
    <property type="entry name" value="Winged helix' DNA-binding domain"/>
    <property type="match status" value="1"/>
</dbReference>
<dbReference type="EMBL" id="NWQG01000032">
    <property type="protein sequence ID" value="PDQ21926.1"/>
    <property type="molecule type" value="Genomic_DNA"/>
</dbReference>
<keyword evidence="4" id="KW-0804">Transcription</keyword>
<dbReference type="Gene3D" id="1.10.10.10">
    <property type="entry name" value="Winged helix-like DNA-binding domain superfamily/Winged helix DNA-binding domain"/>
    <property type="match status" value="1"/>
</dbReference>
<protein>
    <submittedName>
        <fullName evidence="6">LysR family transcriptional regulator</fullName>
    </submittedName>
</protein>
<dbReference type="PROSITE" id="PS50931">
    <property type="entry name" value="HTH_LYSR"/>
    <property type="match status" value="1"/>
</dbReference>
<comment type="caution">
    <text evidence="6">The sequence shown here is derived from an EMBL/GenBank/DDBJ whole genome shotgun (WGS) entry which is preliminary data.</text>
</comment>
<reference evidence="6 7" key="1">
    <citation type="submission" date="2017-09" db="EMBL/GenBank/DDBJ databases">
        <title>Mesorhizobum sanjuanii sp. nov. isolated from nodules of Lotus tenuis in saline-alkaline lowlands of Flooding Pampa.</title>
        <authorList>
            <person name="Sannazzaro A.I."/>
            <person name="Torres Tejerizo G.A."/>
            <person name="Fontana F."/>
            <person name="Cumpa Velazquez L.M."/>
            <person name="Hansen L."/>
            <person name="Pistorio M."/>
            <person name="Estrella M.J."/>
        </authorList>
    </citation>
    <scope>NUCLEOTIDE SEQUENCE [LARGE SCALE GENOMIC DNA]</scope>
    <source>
        <strain evidence="6 7">BSA136</strain>
    </source>
</reference>
<dbReference type="Proteomes" id="UP000219182">
    <property type="component" value="Unassembled WGS sequence"/>
</dbReference>
<evidence type="ECO:0000256" key="2">
    <source>
        <dbReference type="ARBA" id="ARBA00023015"/>
    </source>
</evidence>
<organism evidence="6 7">
    <name type="scientific">Mesorhizobium sanjuanii</name>
    <dbReference type="NCBI Taxonomy" id="2037900"/>
    <lineage>
        <taxon>Bacteria</taxon>
        <taxon>Pseudomonadati</taxon>
        <taxon>Pseudomonadota</taxon>
        <taxon>Alphaproteobacteria</taxon>
        <taxon>Hyphomicrobiales</taxon>
        <taxon>Phyllobacteriaceae</taxon>
        <taxon>Mesorhizobium</taxon>
    </lineage>
</organism>
<evidence type="ECO:0000256" key="1">
    <source>
        <dbReference type="ARBA" id="ARBA00009437"/>
    </source>
</evidence>
<dbReference type="GO" id="GO:0005829">
    <property type="term" value="C:cytosol"/>
    <property type="evidence" value="ECO:0007669"/>
    <property type="project" value="TreeGrafter"/>
</dbReference>
<dbReference type="SUPFAM" id="SSF53850">
    <property type="entry name" value="Periplasmic binding protein-like II"/>
    <property type="match status" value="1"/>
</dbReference>
<dbReference type="Pfam" id="PF00126">
    <property type="entry name" value="HTH_1"/>
    <property type="match status" value="1"/>
</dbReference>
<proteinExistence type="inferred from homology"/>
<dbReference type="InterPro" id="IPR036390">
    <property type="entry name" value="WH_DNA-bd_sf"/>
</dbReference>
<dbReference type="InterPro" id="IPR050950">
    <property type="entry name" value="HTH-type_LysR_regulators"/>
</dbReference>
<keyword evidence="2" id="KW-0805">Transcription regulation</keyword>
<comment type="similarity">
    <text evidence="1">Belongs to the LysR transcriptional regulatory family.</text>
</comment>
<evidence type="ECO:0000313" key="7">
    <source>
        <dbReference type="Proteomes" id="UP000219182"/>
    </source>
</evidence>